<dbReference type="PROSITE" id="PS50926">
    <property type="entry name" value="TRAM"/>
    <property type="match status" value="1"/>
</dbReference>
<feature type="binding site" evidence="4">
    <location>
        <position position="265"/>
    </location>
    <ligand>
        <name>S-adenosyl-L-methionine</name>
        <dbReference type="ChEBI" id="CHEBI:59789"/>
    </ligand>
</feature>
<evidence type="ECO:0000259" key="5">
    <source>
        <dbReference type="PROSITE" id="PS50926"/>
    </source>
</evidence>
<keyword evidence="2 4" id="KW-0808">Transferase</keyword>
<comment type="similarity">
    <text evidence="4">Belongs to the class I-like SAM-binding methyltransferase superfamily. RNA M5U methyltransferase family.</text>
</comment>
<protein>
    <submittedName>
        <fullName evidence="6">Class I SAM-dependent RNA methyltransferase</fullName>
    </submittedName>
</protein>
<organism evidence="6 7">
    <name type="scientific">Lentzea tibetensis</name>
    <dbReference type="NCBI Taxonomy" id="2591470"/>
    <lineage>
        <taxon>Bacteria</taxon>
        <taxon>Bacillati</taxon>
        <taxon>Actinomycetota</taxon>
        <taxon>Actinomycetes</taxon>
        <taxon>Pseudonocardiales</taxon>
        <taxon>Pseudonocardiaceae</taxon>
        <taxon>Lentzea</taxon>
    </lineage>
</organism>
<keyword evidence="3 4" id="KW-0949">S-adenosyl-L-methionine</keyword>
<feature type="binding site" evidence="4">
    <location>
        <position position="289"/>
    </location>
    <ligand>
        <name>S-adenosyl-L-methionine</name>
        <dbReference type="ChEBI" id="CHEBI:59789"/>
    </ligand>
</feature>
<dbReference type="PROSITE" id="PS01231">
    <property type="entry name" value="TRMA_2"/>
    <property type="match status" value="1"/>
</dbReference>
<dbReference type="Proteomes" id="UP000316639">
    <property type="component" value="Unassembled WGS sequence"/>
</dbReference>
<dbReference type="GO" id="GO:0070041">
    <property type="term" value="F:rRNA (uridine-C5-)-methyltransferase activity"/>
    <property type="evidence" value="ECO:0007669"/>
    <property type="project" value="TreeGrafter"/>
</dbReference>
<evidence type="ECO:0000256" key="3">
    <source>
        <dbReference type="ARBA" id="ARBA00022691"/>
    </source>
</evidence>
<dbReference type="InterPro" id="IPR010280">
    <property type="entry name" value="U5_MeTrfase_fam"/>
</dbReference>
<feature type="domain" description="TRAM" evidence="5">
    <location>
        <begin position="4"/>
        <end position="63"/>
    </location>
</feature>
<reference evidence="6 7" key="1">
    <citation type="submission" date="2019-07" db="EMBL/GenBank/DDBJ databases">
        <title>Lentzea xizangensis sp. nov., isolated from Qinghai-Tibetan Plateau Soils.</title>
        <authorList>
            <person name="Huang J."/>
        </authorList>
    </citation>
    <scope>NUCLEOTIDE SEQUENCE [LARGE SCALE GENOMIC DNA]</scope>
    <source>
        <strain evidence="6 7">FXJ1.1311</strain>
    </source>
</reference>
<evidence type="ECO:0000256" key="4">
    <source>
        <dbReference type="PROSITE-ProRule" id="PRU01024"/>
    </source>
</evidence>
<dbReference type="RefSeq" id="WP_146355080.1">
    <property type="nucleotide sequence ID" value="NZ_VOBR01000017.1"/>
</dbReference>
<dbReference type="PROSITE" id="PS51687">
    <property type="entry name" value="SAM_MT_RNA_M5U"/>
    <property type="match status" value="1"/>
</dbReference>
<accession>A0A563EP48</accession>
<proteinExistence type="inferred from homology"/>
<feature type="active site" description="Nucleophile" evidence="4">
    <location>
        <position position="361"/>
    </location>
</feature>
<dbReference type="Pfam" id="PF01938">
    <property type="entry name" value="TRAM"/>
    <property type="match status" value="1"/>
</dbReference>
<dbReference type="Gene3D" id="3.40.50.150">
    <property type="entry name" value="Vaccinia Virus protein VP39"/>
    <property type="match status" value="2"/>
</dbReference>
<dbReference type="Gene3D" id="2.40.50.1070">
    <property type="match status" value="1"/>
</dbReference>
<dbReference type="InterPro" id="IPR030391">
    <property type="entry name" value="MeTrfase_TrmA_CS"/>
</dbReference>
<evidence type="ECO:0000256" key="2">
    <source>
        <dbReference type="ARBA" id="ARBA00022679"/>
    </source>
</evidence>
<dbReference type="InterPro" id="IPR012340">
    <property type="entry name" value="NA-bd_OB-fold"/>
</dbReference>
<evidence type="ECO:0000313" key="7">
    <source>
        <dbReference type="Proteomes" id="UP000316639"/>
    </source>
</evidence>
<keyword evidence="7" id="KW-1185">Reference proteome</keyword>
<dbReference type="SUPFAM" id="SSF50249">
    <property type="entry name" value="Nucleic acid-binding proteins"/>
    <property type="match status" value="1"/>
</dbReference>
<dbReference type="OrthoDB" id="9804590at2"/>
<keyword evidence="1 4" id="KW-0489">Methyltransferase</keyword>
<dbReference type="EMBL" id="VOBR01000017">
    <property type="protein sequence ID" value="TWP48985.1"/>
    <property type="molecule type" value="Genomic_DNA"/>
</dbReference>
<sequence>MSDVDWTGQRLEVEVGPVAHGGHCVARHEGRVLFVRHALPGERVIALVDEDKGGSFCRADAVEVLEASPDRVEPPCPFSGPGQCGGCDWQHAAPAAQRDLKAQVVAEQLLRLAKLDWTVTVEELPGGPLGWRTRVRMAVDRDGRPGFRVHRGHRVLPVDSCAIAAPGVVDAALGEQWPPGSEIGLTRDAEGTVHVSEIHTDRRTRRTRSIRRQGTGRAVELAANRKWRVDADGFWQVHPAAADTFAQVVGEWAACAPGSRAWDLYGGAGLFASVLARQVGENGNVLVVESAGGAVRDGMAALARLPQVRWVTDRVDRFVAGGQSGEDPDVVVLDPPRKGAGQAVVAEVARRRPDRVIYVACDPAALARDVAEFARQGYRLEDLRAFDAFPMTHHVECVALLVPETE</sequence>
<comment type="caution">
    <text evidence="6">The sequence shown here is derived from an EMBL/GenBank/DDBJ whole genome shotgun (WGS) entry which is preliminary data.</text>
</comment>
<dbReference type="PANTHER" id="PTHR11061:SF30">
    <property type="entry name" value="TRNA (URACIL(54)-C(5))-METHYLTRANSFERASE"/>
    <property type="match status" value="1"/>
</dbReference>
<dbReference type="Gene3D" id="2.40.50.140">
    <property type="entry name" value="Nucleic acid-binding proteins"/>
    <property type="match status" value="1"/>
</dbReference>
<dbReference type="InterPro" id="IPR029063">
    <property type="entry name" value="SAM-dependent_MTases_sf"/>
</dbReference>
<dbReference type="GO" id="GO:0070475">
    <property type="term" value="P:rRNA base methylation"/>
    <property type="evidence" value="ECO:0007669"/>
    <property type="project" value="TreeGrafter"/>
</dbReference>
<dbReference type="PANTHER" id="PTHR11061">
    <property type="entry name" value="RNA M5U METHYLTRANSFERASE"/>
    <property type="match status" value="1"/>
</dbReference>
<feature type="binding site" evidence="4">
    <location>
        <position position="334"/>
    </location>
    <ligand>
        <name>S-adenosyl-L-methionine</name>
        <dbReference type="ChEBI" id="CHEBI:59789"/>
    </ligand>
</feature>
<dbReference type="SUPFAM" id="SSF53335">
    <property type="entry name" value="S-adenosyl-L-methionine-dependent methyltransferases"/>
    <property type="match status" value="1"/>
</dbReference>
<evidence type="ECO:0000256" key="1">
    <source>
        <dbReference type="ARBA" id="ARBA00022603"/>
    </source>
</evidence>
<gene>
    <name evidence="6" type="ORF">FKR81_25220</name>
</gene>
<feature type="binding site" evidence="4">
    <location>
        <position position="236"/>
    </location>
    <ligand>
        <name>S-adenosyl-L-methionine</name>
        <dbReference type="ChEBI" id="CHEBI:59789"/>
    </ligand>
</feature>
<dbReference type="Pfam" id="PF05958">
    <property type="entry name" value="tRNA_U5-meth_tr"/>
    <property type="match status" value="1"/>
</dbReference>
<dbReference type="InterPro" id="IPR002792">
    <property type="entry name" value="TRAM_dom"/>
</dbReference>
<name>A0A563EP48_9PSEU</name>
<evidence type="ECO:0000313" key="6">
    <source>
        <dbReference type="EMBL" id="TWP48985.1"/>
    </source>
</evidence>
<dbReference type="AlphaFoldDB" id="A0A563EP48"/>